<dbReference type="InterPro" id="IPR053013">
    <property type="entry name" value="LAT"/>
</dbReference>
<evidence type="ECO:0000313" key="2">
    <source>
        <dbReference type="EMBL" id="WPH04633.1"/>
    </source>
</evidence>
<reference evidence="2 3" key="1">
    <citation type="submission" date="2023-11" db="EMBL/GenBank/DDBJ databases">
        <title>An acidophilic fungus is an integral part of prey digestion in a carnivorous sundew plant.</title>
        <authorList>
            <person name="Tsai I.J."/>
        </authorList>
    </citation>
    <scope>NUCLEOTIDE SEQUENCE [LARGE SCALE GENOMIC DNA]</scope>
    <source>
        <strain evidence="2">169a</strain>
    </source>
</reference>
<dbReference type="InterPro" id="IPR016181">
    <property type="entry name" value="Acyl_CoA_acyltransferase"/>
</dbReference>
<evidence type="ECO:0000259" key="1">
    <source>
        <dbReference type="Pfam" id="PF22998"/>
    </source>
</evidence>
<dbReference type="PANTHER" id="PTHR34815">
    <property type="entry name" value="LYSINE ACETYLTRANSFERASE"/>
    <property type="match status" value="1"/>
</dbReference>
<name>A0AAQ3RE72_9PEZI</name>
<dbReference type="Proteomes" id="UP001303373">
    <property type="component" value="Chromosome 13"/>
</dbReference>
<dbReference type="AlphaFoldDB" id="A0AAQ3RE72"/>
<sequence>MGSTELPHKDSPDVHLVEATEEESIAQQHANSAEWQGQLDLDAYLRRETVLINQDLTRDGGLTTWVLVHQPENGPRKVLCGCESIKKKALLARSGKVEDVVAHGIASVFCEAKHRGKGYASRMMSELGKKLKSWQAGNGSSAFSVLYSDIGKEFYAAHGWQAFPSAHITLTPTASFNAQGLPAARVLADKDIESLCTLDEEITRRRMAQNAKSNRPAVTLIPDHRTLAWHYAREDFFATEKFKKTSSDRGAIVGDWAGTRAWCYWTGVWPTHAEVDPNILYILRIAVEDESFADFEPASEHGIDAIKDSPSVKAIAAVLAKAQAHASEWNMHQIQIWNPTSATVAAVQLLDSNATVEHREKESITSLRWYGEEDAKDVDWVMKEKFAWC</sequence>
<proteinExistence type="predicted"/>
<accession>A0AAQ3RE72</accession>
<organism evidence="2 3">
    <name type="scientific">Acrodontium crateriforme</name>
    <dbReference type="NCBI Taxonomy" id="150365"/>
    <lineage>
        <taxon>Eukaryota</taxon>
        <taxon>Fungi</taxon>
        <taxon>Dikarya</taxon>
        <taxon>Ascomycota</taxon>
        <taxon>Pezizomycotina</taxon>
        <taxon>Dothideomycetes</taxon>
        <taxon>Dothideomycetidae</taxon>
        <taxon>Mycosphaerellales</taxon>
        <taxon>Teratosphaeriaceae</taxon>
        <taxon>Acrodontium</taxon>
    </lineage>
</organism>
<gene>
    <name evidence="2" type="ORF">R9X50_00752600</name>
</gene>
<feature type="domain" description="LYC1 C-terminal" evidence="1">
    <location>
        <begin position="167"/>
        <end position="389"/>
    </location>
</feature>
<dbReference type="SUPFAM" id="SSF55729">
    <property type="entry name" value="Acyl-CoA N-acyltransferases (Nat)"/>
    <property type="match status" value="1"/>
</dbReference>
<dbReference type="Pfam" id="PF22998">
    <property type="entry name" value="GNAT_LYC1-like"/>
    <property type="match status" value="1"/>
</dbReference>
<dbReference type="Gene3D" id="3.40.630.30">
    <property type="match status" value="1"/>
</dbReference>
<dbReference type="PANTHER" id="PTHR34815:SF4">
    <property type="entry name" value="N-ACETYLTRANSFERASE DOMAIN-CONTAINING PROTEIN"/>
    <property type="match status" value="1"/>
</dbReference>
<dbReference type="InterPro" id="IPR055100">
    <property type="entry name" value="GNAT_LYC1-like"/>
</dbReference>
<dbReference type="EMBL" id="CP138592">
    <property type="protein sequence ID" value="WPH04633.1"/>
    <property type="molecule type" value="Genomic_DNA"/>
</dbReference>
<evidence type="ECO:0000313" key="3">
    <source>
        <dbReference type="Proteomes" id="UP001303373"/>
    </source>
</evidence>
<keyword evidence="3" id="KW-1185">Reference proteome</keyword>
<protein>
    <recommendedName>
        <fullName evidence="1">LYC1 C-terminal domain-containing protein</fullName>
    </recommendedName>
</protein>